<dbReference type="OrthoDB" id="9781469at2"/>
<gene>
    <name evidence="10" type="ORF">AO501_18645</name>
</gene>
<feature type="transmembrane region" description="Helical" evidence="8">
    <location>
        <begin position="138"/>
        <end position="159"/>
    </location>
</feature>
<evidence type="ECO:0000256" key="8">
    <source>
        <dbReference type="SAM" id="Phobius"/>
    </source>
</evidence>
<keyword evidence="4 8" id="KW-0812">Transmembrane</keyword>
<organism evidence="10 11">
    <name type="scientific">Mycobacterium gordonae</name>
    <dbReference type="NCBI Taxonomy" id="1778"/>
    <lineage>
        <taxon>Bacteria</taxon>
        <taxon>Bacillati</taxon>
        <taxon>Actinomycetota</taxon>
        <taxon>Actinomycetes</taxon>
        <taxon>Mycobacteriales</taxon>
        <taxon>Mycobacteriaceae</taxon>
        <taxon>Mycobacterium</taxon>
    </lineage>
</organism>
<dbReference type="SUPFAM" id="SSF103473">
    <property type="entry name" value="MFS general substrate transporter"/>
    <property type="match status" value="1"/>
</dbReference>
<dbReference type="GO" id="GO:0022857">
    <property type="term" value="F:transmembrane transporter activity"/>
    <property type="evidence" value="ECO:0007669"/>
    <property type="project" value="InterPro"/>
</dbReference>
<feature type="transmembrane region" description="Helical" evidence="8">
    <location>
        <begin position="101"/>
        <end position="126"/>
    </location>
</feature>
<feature type="transmembrane region" description="Helical" evidence="8">
    <location>
        <begin position="325"/>
        <end position="350"/>
    </location>
</feature>
<dbReference type="EMBL" id="LKTM01000361">
    <property type="protein sequence ID" value="KQH76039.1"/>
    <property type="molecule type" value="Genomic_DNA"/>
</dbReference>
<evidence type="ECO:0000313" key="11">
    <source>
        <dbReference type="Proteomes" id="UP000051677"/>
    </source>
</evidence>
<feature type="transmembrane region" description="Helical" evidence="8">
    <location>
        <begin position="76"/>
        <end position="95"/>
    </location>
</feature>
<dbReference type="Gene3D" id="1.20.1250.20">
    <property type="entry name" value="MFS general substrate transporter like domains"/>
    <property type="match status" value="1"/>
</dbReference>
<proteinExistence type="predicted"/>
<dbReference type="PANTHER" id="PTHR42718:SF46">
    <property type="entry name" value="BLR6921 PROTEIN"/>
    <property type="match status" value="1"/>
</dbReference>
<feature type="compositionally biased region" description="Basic and acidic residues" evidence="7">
    <location>
        <begin position="451"/>
        <end position="466"/>
    </location>
</feature>
<dbReference type="Proteomes" id="UP000051677">
    <property type="component" value="Unassembled WGS sequence"/>
</dbReference>
<evidence type="ECO:0000256" key="1">
    <source>
        <dbReference type="ARBA" id="ARBA00004651"/>
    </source>
</evidence>
<sequence length="521" mass="53132">MISIRHRGLAVAVCSLSTFIINIDTTAYQVALTQIRDTLPATLAQGQWVLNGFILTLAALYFVAGALGDRLDKRNLLVAGLLVYIVGSVLTAMSPNAIALIAARVVAGVGASILVPVGLAMVRVLARTPRELQRFTGAWGTVVGLGMASGPLAGGFISGTMGWRILPLATALLAAVFAVLAVAFLPSTPVRNSPSHDWTGIAALGVVMFGMIGGFIAVGQRHLAMAASLFVGVTMVSACLAIRRRRVGRFPIPQQAYHSREFRAAMSVAIGNYFCVGGAIFLLATSYFQASRHLSVLTAGAALVPLAVGYALGARISPAIMARSGPFQAVIAAGLLMLASSAAVAVLVAISAGTALVSAVAAVLGAGMGMANTPTNALAMSELPVEYAGASGAFAATARQVGQAMGIAVCGAGSALAALAHLPSALPWVTVVVAAAVVTLTGTRCLPSQSAERRSGPAGDGQHRLGEFGATHHQVGQLGVGPVVHQRRPVDAGGVQSRGPRDRDRCGRVPLVLAAGVHVDV</sequence>
<dbReference type="AlphaFoldDB" id="A0A0Q2M816"/>
<dbReference type="Gene3D" id="1.20.1720.10">
    <property type="entry name" value="Multidrug resistance protein D"/>
    <property type="match status" value="1"/>
</dbReference>
<dbReference type="InterPro" id="IPR011701">
    <property type="entry name" value="MFS"/>
</dbReference>
<evidence type="ECO:0000256" key="3">
    <source>
        <dbReference type="ARBA" id="ARBA00022475"/>
    </source>
</evidence>
<reference evidence="10 11" key="1">
    <citation type="submission" date="2015-10" db="EMBL/GenBank/DDBJ databases">
        <title>Mycobacterium gordonae draft genome assembly.</title>
        <authorList>
            <person name="Ustinova V."/>
            <person name="Smirnova T."/>
            <person name="Blagodatskikh K."/>
            <person name="Varlamov D."/>
            <person name="Larionova E."/>
            <person name="Chernousova L."/>
        </authorList>
    </citation>
    <scope>NUCLEOTIDE SEQUENCE [LARGE SCALE GENOMIC DNA]</scope>
    <source>
        <strain evidence="10 11">CTRI 14-8773</strain>
    </source>
</reference>
<dbReference type="PANTHER" id="PTHR42718">
    <property type="entry name" value="MAJOR FACILITATOR SUPERFAMILY MULTIDRUG TRANSPORTER MFSC"/>
    <property type="match status" value="1"/>
</dbReference>
<keyword evidence="3" id="KW-1003">Cell membrane</keyword>
<evidence type="ECO:0000259" key="9">
    <source>
        <dbReference type="PROSITE" id="PS50850"/>
    </source>
</evidence>
<keyword evidence="5 8" id="KW-1133">Transmembrane helix</keyword>
<accession>A0A0Q2M816</accession>
<dbReference type="PROSITE" id="PS50850">
    <property type="entry name" value="MFS"/>
    <property type="match status" value="1"/>
</dbReference>
<feature type="transmembrane region" description="Helical" evidence="8">
    <location>
        <begin position="294"/>
        <end position="313"/>
    </location>
</feature>
<evidence type="ECO:0000256" key="6">
    <source>
        <dbReference type="ARBA" id="ARBA00023136"/>
    </source>
</evidence>
<feature type="transmembrane region" description="Helical" evidence="8">
    <location>
        <begin position="198"/>
        <end position="217"/>
    </location>
</feature>
<comment type="subcellular location">
    <subcellularLocation>
        <location evidence="1">Cell membrane</location>
        <topology evidence="1">Multi-pass membrane protein</topology>
    </subcellularLocation>
</comment>
<feature type="domain" description="Major facilitator superfamily (MFS) profile" evidence="9">
    <location>
        <begin position="10"/>
        <end position="450"/>
    </location>
</feature>
<dbReference type="GO" id="GO:0005886">
    <property type="term" value="C:plasma membrane"/>
    <property type="evidence" value="ECO:0007669"/>
    <property type="project" value="UniProtKB-SubCell"/>
</dbReference>
<evidence type="ECO:0000256" key="7">
    <source>
        <dbReference type="SAM" id="MobiDB-lite"/>
    </source>
</evidence>
<evidence type="ECO:0000256" key="5">
    <source>
        <dbReference type="ARBA" id="ARBA00022989"/>
    </source>
</evidence>
<evidence type="ECO:0000256" key="4">
    <source>
        <dbReference type="ARBA" id="ARBA00022692"/>
    </source>
</evidence>
<feature type="transmembrane region" description="Helical" evidence="8">
    <location>
        <begin position="264"/>
        <end position="288"/>
    </location>
</feature>
<dbReference type="InterPro" id="IPR036259">
    <property type="entry name" value="MFS_trans_sf"/>
</dbReference>
<dbReference type="Pfam" id="PF07690">
    <property type="entry name" value="MFS_1"/>
    <property type="match status" value="1"/>
</dbReference>
<feature type="transmembrane region" description="Helical" evidence="8">
    <location>
        <begin position="426"/>
        <end position="446"/>
    </location>
</feature>
<name>A0A0Q2M816_MYCGO</name>
<protein>
    <recommendedName>
        <fullName evidence="9">Major facilitator superfamily (MFS) profile domain-containing protein</fullName>
    </recommendedName>
</protein>
<comment type="caution">
    <text evidence="10">The sequence shown here is derived from an EMBL/GenBank/DDBJ whole genome shotgun (WGS) entry which is preliminary data.</text>
</comment>
<evidence type="ECO:0000313" key="10">
    <source>
        <dbReference type="EMBL" id="KQH76039.1"/>
    </source>
</evidence>
<evidence type="ECO:0000256" key="2">
    <source>
        <dbReference type="ARBA" id="ARBA00022448"/>
    </source>
</evidence>
<dbReference type="InterPro" id="IPR020846">
    <property type="entry name" value="MFS_dom"/>
</dbReference>
<feature type="region of interest" description="Disordered" evidence="7">
    <location>
        <begin position="447"/>
        <end position="466"/>
    </location>
</feature>
<feature type="transmembrane region" description="Helical" evidence="8">
    <location>
        <begin position="165"/>
        <end position="186"/>
    </location>
</feature>
<keyword evidence="6 8" id="KW-0472">Membrane</keyword>
<dbReference type="CDD" id="cd17321">
    <property type="entry name" value="MFS_MMR_MDR_like"/>
    <property type="match status" value="1"/>
</dbReference>
<feature type="transmembrane region" description="Helical" evidence="8">
    <location>
        <begin position="45"/>
        <end position="64"/>
    </location>
</feature>
<feature type="transmembrane region" description="Helical" evidence="8">
    <location>
        <begin position="223"/>
        <end position="243"/>
    </location>
</feature>
<keyword evidence="2" id="KW-0813">Transport</keyword>